<dbReference type="OrthoDB" id="10003593at2759"/>
<evidence type="ECO:0000256" key="10">
    <source>
        <dbReference type="SAM" id="MobiDB-lite"/>
    </source>
</evidence>
<accession>A0A835ZF81</accession>
<dbReference type="GO" id="GO:0005634">
    <property type="term" value="C:nucleus"/>
    <property type="evidence" value="ECO:0007669"/>
    <property type="project" value="UniProtKB-SubCell"/>
</dbReference>
<evidence type="ECO:0000256" key="5">
    <source>
        <dbReference type="ARBA" id="ARBA00016034"/>
    </source>
</evidence>
<proteinExistence type="inferred from homology"/>
<comment type="similarity">
    <text evidence="4">Belongs to the snurportin family.</text>
</comment>
<feature type="compositionally biased region" description="Low complexity" evidence="10">
    <location>
        <begin position="9"/>
        <end position="21"/>
    </location>
</feature>
<dbReference type="AlphaFoldDB" id="A0A835ZF81"/>
<evidence type="ECO:0000259" key="11">
    <source>
        <dbReference type="Pfam" id="PF21974"/>
    </source>
</evidence>
<dbReference type="InterPro" id="IPR017336">
    <property type="entry name" value="Snurportin-1"/>
</dbReference>
<organism evidence="12 13">
    <name type="scientific">Tribonema minus</name>
    <dbReference type="NCBI Taxonomy" id="303371"/>
    <lineage>
        <taxon>Eukaryota</taxon>
        <taxon>Sar</taxon>
        <taxon>Stramenopiles</taxon>
        <taxon>Ochrophyta</taxon>
        <taxon>PX clade</taxon>
        <taxon>Xanthophyceae</taxon>
        <taxon>Tribonematales</taxon>
        <taxon>Tribonemataceae</taxon>
        <taxon>Tribonema</taxon>
    </lineage>
</organism>
<protein>
    <recommendedName>
        <fullName evidence="5">Snurportin-1</fullName>
    </recommendedName>
</protein>
<comment type="caution">
    <text evidence="12">The sequence shown here is derived from an EMBL/GenBank/DDBJ whole genome shotgun (WGS) entry which is preliminary data.</text>
</comment>
<comment type="subcellular location">
    <subcellularLocation>
        <location evidence="3">Cytoplasm</location>
    </subcellularLocation>
    <subcellularLocation>
        <location evidence="2">Nucleus</location>
    </subcellularLocation>
</comment>
<dbReference type="GO" id="GO:0003723">
    <property type="term" value="F:RNA binding"/>
    <property type="evidence" value="ECO:0007669"/>
    <property type="project" value="UniProtKB-KW"/>
</dbReference>
<reference evidence="12" key="1">
    <citation type="submission" date="2021-02" db="EMBL/GenBank/DDBJ databases">
        <title>First Annotated Genome of the Yellow-green Alga Tribonema minus.</title>
        <authorList>
            <person name="Mahan K.M."/>
        </authorList>
    </citation>
    <scope>NUCLEOTIDE SEQUENCE</scope>
    <source>
        <strain evidence="12">UTEX B ZZ1240</strain>
    </source>
</reference>
<dbReference type="InterPro" id="IPR047857">
    <property type="entry name" value="Snurportin1_C"/>
</dbReference>
<feature type="compositionally biased region" description="Basic and acidic residues" evidence="10">
    <location>
        <begin position="22"/>
        <end position="42"/>
    </location>
</feature>
<keyword evidence="8" id="KW-0694">RNA-binding</keyword>
<dbReference type="SUPFAM" id="SSF56091">
    <property type="entry name" value="DNA ligase/mRNA capping enzyme, catalytic domain"/>
    <property type="match status" value="1"/>
</dbReference>
<dbReference type="GO" id="GO:0005737">
    <property type="term" value="C:cytoplasm"/>
    <property type="evidence" value="ECO:0007669"/>
    <property type="project" value="UniProtKB-SubCell"/>
</dbReference>
<dbReference type="CDD" id="cd09232">
    <property type="entry name" value="Snurportin-1_C"/>
    <property type="match status" value="1"/>
</dbReference>
<feature type="compositionally biased region" description="Polar residues" evidence="10">
    <location>
        <begin position="43"/>
        <end position="53"/>
    </location>
</feature>
<evidence type="ECO:0000256" key="1">
    <source>
        <dbReference type="ARBA" id="ARBA00003975"/>
    </source>
</evidence>
<name>A0A835ZF81_9STRA</name>
<keyword evidence="9" id="KW-0539">Nucleus</keyword>
<evidence type="ECO:0000256" key="8">
    <source>
        <dbReference type="ARBA" id="ARBA00022884"/>
    </source>
</evidence>
<keyword evidence="6" id="KW-0813">Transport</keyword>
<dbReference type="GO" id="GO:0061015">
    <property type="term" value="P:snRNA import into nucleus"/>
    <property type="evidence" value="ECO:0007669"/>
    <property type="project" value="InterPro"/>
</dbReference>
<dbReference type="PANTHER" id="PTHR13403:SF6">
    <property type="entry name" value="SNURPORTIN-1"/>
    <property type="match status" value="1"/>
</dbReference>
<dbReference type="EMBL" id="JAFCMP010000002">
    <property type="protein sequence ID" value="KAG5192681.1"/>
    <property type="molecule type" value="Genomic_DNA"/>
</dbReference>
<evidence type="ECO:0000256" key="6">
    <source>
        <dbReference type="ARBA" id="ARBA00022448"/>
    </source>
</evidence>
<evidence type="ECO:0000256" key="2">
    <source>
        <dbReference type="ARBA" id="ARBA00004123"/>
    </source>
</evidence>
<feature type="compositionally biased region" description="Basic and acidic residues" evidence="10">
    <location>
        <begin position="57"/>
        <end position="70"/>
    </location>
</feature>
<evidence type="ECO:0000256" key="4">
    <source>
        <dbReference type="ARBA" id="ARBA00007540"/>
    </source>
</evidence>
<feature type="domain" description="Snurportin-1 m3G cap-binding" evidence="11">
    <location>
        <begin position="106"/>
        <end position="283"/>
    </location>
</feature>
<keyword evidence="7" id="KW-0963">Cytoplasm</keyword>
<dbReference type="Gene3D" id="3.30.470.30">
    <property type="entry name" value="DNA ligase/mRNA capping enzyme"/>
    <property type="match status" value="1"/>
</dbReference>
<evidence type="ECO:0000256" key="7">
    <source>
        <dbReference type="ARBA" id="ARBA00022490"/>
    </source>
</evidence>
<feature type="region of interest" description="Disordered" evidence="10">
    <location>
        <begin position="1"/>
        <end position="92"/>
    </location>
</feature>
<dbReference type="Pfam" id="PF21974">
    <property type="entry name" value="SPN1_m3Gcap_bd"/>
    <property type="match status" value="1"/>
</dbReference>
<dbReference type="Proteomes" id="UP000664859">
    <property type="component" value="Unassembled WGS sequence"/>
</dbReference>
<evidence type="ECO:0000313" key="13">
    <source>
        <dbReference type="Proteomes" id="UP000664859"/>
    </source>
</evidence>
<evidence type="ECO:0000256" key="9">
    <source>
        <dbReference type="ARBA" id="ARBA00023242"/>
    </source>
</evidence>
<evidence type="ECO:0000313" key="12">
    <source>
        <dbReference type="EMBL" id="KAG5192681.1"/>
    </source>
</evidence>
<keyword evidence="13" id="KW-1185">Reference proteome</keyword>
<evidence type="ECO:0000256" key="3">
    <source>
        <dbReference type="ARBA" id="ARBA00004496"/>
    </source>
</evidence>
<comment type="function">
    <text evidence="1">Functions as an U snRNP-specific nuclear import adapter. Involved in the trimethylguanosine (m3G)-cap-dependent nuclear import of U snRNPs. Binds specifically to the terminal m3G-cap U snRNAs.</text>
</comment>
<dbReference type="PANTHER" id="PTHR13403">
    <property type="entry name" value="SNURPORTIN1 RNUT1 PROTEIN RNA, U TRANSPORTER 1"/>
    <property type="match status" value="1"/>
</dbReference>
<gene>
    <name evidence="12" type="ORF">JKP88DRAFT_159808</name>
</gene>
<sequence>MTSVEQPGSSAPRASAKSASLRRGDQQRRRQDYLRKQKEARRQLTNHARNLATTADEPSHGDQHGGKIADENLESMEVANGQQQRKRSREEKLVRRRDYWSRQFACPEWILDVPEDLNGAGSTEGEGWFVMPRPEGKRVMLIAAEGRTIARTMNGAITHSWHSTLWSGGAHSRKGPGCTVLDCVFHELDQTFYVIDMMCWSDYSLYDCTSEFRQYWIRTKLAEAQVCDVSEWNQYRIRPVPCYDCHPQGLAAAYGDPVPYIRDGLLFVCKAGHYSLGTTPLVLLWKDEATTRYDGIHATPDPFTGENSLLYPLATADDPPVVLQHSTEYSAALGHLKEGDLLRFFVSSAELAVESDGSLVPVVQGLVFDKRCSPVRPMADSWSKAVFQSAVRTGRGVISIGDIAAVVAAGGEGMATDGKEG</sequence>